<keyword evidence="2" id="KW-1185">Reference proteome</keyword>
<dbReference type="RefSeq" id="WP_212921765.1">
    <property type="nucleotide sequence ID" value="NZ_BORP01000006.1"/>
</dbReference>
<evidence type="ECO:0000313" key="2">
    <source>
        <dbReference type="Proteomes" id="UP000676917"/>
    </source>
</evidence>
<dbReference type="AlphaFoldDB" id="A0A920C990"/>
<proteinExistence type="predicted"/>
<protein>
    <submittedName>
        <fullName evidence="1">Uncharacterized protein</fullName>
    </submittedName>
</protein>
<comment type="caution">
    <text evidence="1">The sequence shown here is derived from an EMBL/GenBank/DDBJ whole genome shotgun (WGS) entry which is preliminary data.</text>
</comment>
<dbReference type="Proteomes" id="UP000676917">
    <property type="component" value="Unassembled WGS sequence"/>
</dbReference>
<reference evidence="1" key="1">
    <citation type="submission" date="2021-03" db="EMBL/GenBank/DDBJ databases">
        <title>Antimicrobial resistance genes in bacteria isolated from Japanese honey, and their potential for conferring macrolide and lincosamide resistance in the American foulbrood pathogen Paenibacillus larvae.</title>
        <authorList>
            <person name="Okamoto M."/>
            <person name="Kumagai M."/>
            <person name="Kanamori H."/>
            <person name="Takamatsu D."/>
        </authorList>
    </citation>
    <scope>NUCLEOTIDE SEQUENCE</scope>
    <source>
        <strain evidence="1">J43TS3</strain>
    </source>
</reference>
<evidence type="ECO:0000313" key="1">
    <source>
        <dbReference type="EMBL" id="GIO28317.1"/>
    </source>
</evidence>
<organism evidence="1 2">
    <name type="scientific">Ornithinibacillus bavariensis</name>
    <dbReference type="NCBI Taxonomy" id="545502"/>
    <lineage>
        <taxon>Bacteria</taxon>
        <taxon>Bacillati</taxon>
        <taxon>Bacillota</taxon>
        <taxon>Bacilli</taxon>
        <taxon>Bacillales</taxon>
        <taxon>Bacillaceae</taxon>
        <taxon>Ornithinibacillus</taxon>
    </lineage>
</organism>
<name>A0A920C990_9BACI</name>
<sequence length="52" mass="6056">MNITTRSELANPHLIQIVVVHPESNQRSDKLYLEPCQEMDCWLKAFRSALDN</sequence>
<accession>A0A920C990</accession>
<dbReference type="EMBL" id="BORP01000006">
    <property type="protein sequence ID" value="GIO28317.1"/>
    <property type="molecule type" value="Genomic_DNA"/>
</dbReference>
<gene>
    <name evidence="1" type="ORF">J43TS3_29280</name>
</gene>